<name>A0A9P3PZB6_LYOSH</name>
<comment type="caution">
    <text evidence="1">The sequence shown here is derived from an EMBL/GenBank/DDBJ whole genome shotgun (WGS) entry which is preliminary data.</text>
</comment>
<accession>A0A9P3PZB6</accession>
<protein>
    <submittedName>
        <fullName evidence="1">Uncharacterized protein</fullName>
    </submittedName>
</protein>
<sequence>MLEDIPKALERIPDDPNQLPFYSPTHMFIRTIHSLAQRSKESHRQDLVYLYRKMRLDSGKVFRKVTPAQRDAALANCANNEKAAAVLSALKVQARL</sequence>
<evidence type="ECO:0000313" key="1">
    <source>
        <dbReference type="EMBL" id="GLB44773.1"/>
    </source>
</evidence>
<reference evidence="1" key="1">
    <citation type="submission" date="2022-07" db="EMBL/GenBank/DDBJ databases">
        <title>The genome of Lyophyllum shimeji provides insight into the initial evolution of ectomycorrhizal fungal genome.</title>
        <authorList>
            <person name="Kobayashi Y."/>
            <person name="Shibata T."/>
            <person name="Hirakawa H."/>
            <person name="Shigenobu S."/>
            <person name="Nishiyama T."/>
            <person name="Yamada A."/>
            <person name="Hasebe M."/>
            <person name="Kawaguchi M."/>
        </authorList>
    </citation>
    <scope>NUCLEOTIDE SEQUENCE</scope>
    <source>
        <strain evidence="1">AT787</strain>
    </source>
</reference>
<gene>
    <name evidence="1" type="ORF">LshimejAT787_1801100</name>
</gene>
<dbReference type="AlphaFoldDB" id="A0A9P3PZB6"/>
<dbReference type="Proteomes" id="UP001063166">
    <property type="component" value="Unassembled WGS sequence"/>
</dbReference>
<proteinExistence type="predicted"/>
<keyword evidence="2" id="KW-1185">Reference proteome</keyword>
<dbReference type="OrthoDB" id="3259529at2759"/>
<organism evidence="1 2">
    <name type="scientific">Lyophyllum shimeji</name>
    <name type="common">Hon-shimeji</name>
    <name type="synonym">Tricholoma shimeji</name>
    <dbReference type="NCBI Taxonomy" id="47721"/>
    <lineage>
        <taxon>Eukaryota</taxon>
        <taxon>Fungi</taxon>
        <taxon>Dikarya</taxon>
        <taxon>Basidiomycota</taxon>
        <taxon>Agaricomycotina</taxon>
        <taxon>Agaricomycetes</taxon>
        <taxon>Agaricomycetidae</taxon>
        <taxon>Agaricales</taxon>
        <taxon>Tricholomatineae</taxon>
        <taxon>Lyophyllaceae</taxon>
        <taxon>Lyophyllum</taxon>
    </lineage>
</organism>
<dbReference type="EMBL" id="BRPK01000018">
    <property type="protein sequence ID" value="GLB44773.1"/>
    <property type="molecule type" value="Genomic_DNA"/>
</dbReference>
<evidence type="ECO:0000313" key="2">
    <source>
        <dbReference type="Proteomes" id="UP001063166"/>
    </source>
</evidence>